<dbReference type="InterPro" id="IPR050738">
    <property type="entry name" value="Sulfatase"/>
</dbReference>
<name>A0A9X2JGI1_9BACT</name>
<feature type="domain" description="Sulfatase N-terminal" evidence="6">
    <location>
        <begin position="26"/>
        <end position="355"/>
    </location>
</feature>
<dbReference type="InterPro" id="IPR024607">
    <property type="entry name" value="Sulfatase_CS"/>
</dbReference>
<dbReference type="InterPro" id="IPR017850">
    <property type="entry name" value="Alkaline_phosphatase_core_sf"/>
</dbReference>
<keyword evidence="3" id="KW-0378">Hydrolase</keyword>
<evidence type="ECO:0000256" key="5">
    <source>
        <dbReference type="SAM" id="SignalP"/>
    </source>
</evidence>
<organism evidence="7 8">
    <name type="scientific">Aeoliella straminimaris</name>
    <dbReference type="NCBI Taxonomy" id="2954799"/>
    <lineage>
        <taxon>Bacteria</taxon>
        <taxon>Pseudomonadati</taxon>
        <taxon>Planctomycetota</taxon>
        <taxon>Planctomycetia</taxon>
        <taxon>Pirellulales</taxon>
        <taxon>Lacipirellulaceae</taxon>
        <taxon>Aeoliella</taxon>
    </lineage>
</organism>
<reference evidence="7" key="1">
    <citation type="submission" date="2022-06" db="EMBL/GenBank/DDBJ databases">
        <title>Aeoliella straminimaris, a novel planctomycete from sediments.</title>
        <authorList>
            <person name="Vitorino I.R."/>
            <person name="Lage O.M."/>
        </authorList>
    </citation>
    <scope>NUCLEOTIDE SEQUENCE</scope>
    <source>
        <strain evidence="7">ICT_H6.2</strain>
    </source>
</reference>
<evidence type="ECO:0000259" key="6">
    <source>
        <dbReference type="Pfam" id="PF00884"/>
    </source>
</evidence>
<evidence type="ECO:0000313" key="7">
    <source>
        <dbReference type="EMBL" id="MCO6044756.1"/>
    </source>
</evidence>
<dbReference type="AlphaFoldDB" id="A0A9X2JGI1"/>
<feature type="chain" id="PRO_5040924366" evidence="5">
    <location>
        <begin position="24"/>
        <end position="495"/>
    </location>
</feature>
<gene>
    <name evidence="7" type="ORF">NG895_12635</name>
</gene>
<keyword evidence="4" id="KW-0106">Calcium</keyword>
<dbReference type="SUPFAM" id="SSF53649">
    <property type="entry name" value="Alkaline phosphatase-like"/>
    <property type="match status" value="1"/>
</dbReference>
<feature type="signal peptide" evidence="5">
    <location>
        <begin position="1"/>
        <end position="23"/>
    </location>
</feature>
<dbReference type="Proteomes" id="UP001155241">
    <property type="component" value="Unassembled WGS sequence"/>
</dbReference>
<dbReference type="PANTHER" id="PTHR42693:SF53">
    <property type="entry name" value="ENDO-4-O-SULFATASE"/>
    <property type="match status" value="1"/>
</dbReference>
<dbReference type="PANTHER" id="PTHR42693">
    <property type="entry name" value="ARYLSULFATASE FAMILY MEMBER"/>
    <property type="match status" value="1"/>
</dbReference>
<dbReference type="EMBL" id="JAMXLR010000038">
    <property type="protein sequence ID" value="MCO6044756.1"/>
    <property type="molecule type" value="Genomic_DNA"/>
</dbReference>
<evidence type="ECO:0000256" key="2">
    <source>
        <dbReference type="ARBA" id="ARBA00022723"/>
    </source>
</evidence>
<dbReference type="GO" id="GO:0046872">
    <property type="term" value="F:metal ion binding"/>
    <property type="evidence" value="ECO:0007669"/>
    <property type="project" value="UniProtKB-KW"/>
</dbReference>
<dbReference type="GO" id="GO:0004065">
    <property type="term" value="F:arylsulfatase activity"/>
    <property type="evidence" value="ECO:0007669"/>
    <property type="project" value="TreeGrafter"/>
</dbReference>
<keyword evidence="8" id="KW-1185">Reference proteome</keyword>
<accession>A0A9X2JGI1</accession>
<comment type="similarity">
    <text evidence="1">Belongs to the sulfatase family.</text>
</comment>
<comment type="caution">
    <text evidence="7">The sequence shown here is derived from an EMBL/GenBank/DDBJ whole genome shotgun (WGS) entry which is preliminary data.</text>
</comment>
<dbReference type="Pfam" id="PF00884">
    <property type="entry name" value="Sulfatase"/>
    <property type="match status" value="1"/>
</dbReference>
<keyword evidence="5" id="KW-0732">Signal</keyword>
<keyword evidence="2" id="KW-0479">Metal-binding</keyword>
<dbReference type="PROSITE" id="PS00523">
    <property type="entry name" value="SULFATASE_1"/>
    <property type="match status" value="1"/>
</dbReference>
<dbReference type="CDD" id="cd16143">
    <property type="entry name" value="ARS_like"/>
    <property type="match status" value="1"/>
</dbReference>
<evidence type="ECO:0000256" key="1">
    <source>
        <dbReference type="ARBA" id="ARBA00008779"/>
    </source>
</evidence>
<evidence type="ECO:0000256" key="3">
    <source>
        <dbReference type="ARBA" id="ARBA00022801"/>
    </source>
</evidence>
<proteinExistence type="inferred from homology"/>
<evidence type="ECO:0000313" key="8">
    <source>
        <dbReference type="Proteomes" id="UP001155241"/>
    </source>
</evidence>
<dbReference type="InterPro" id="IPR000917">
    <property type="entry name" value="Sulfatase_N"/>
</dbReference>
<protein>
    <submittedName>
        <fullName evidence="7">Arylsulfatase</fullName>
    </submittedName>
</protein>
<evidence type="ECO:0000256" key="4">
    <source>
        <dbReference type="ARBA" id="ARBA00022837"/>
    </source>
</evidence>
<sequence length="495" mass="53812">MNYRIYSTLTALLSTLASAVAAAAAPNIVYIICDDLGYGDVHCLNPVHGKIPTPNIDKLASEGMVFTDAHSGSSVCTPTRYGIMTGRYAWRTRLQGGVVQGFAPSLIAPDRTTVAGFAKQQGYVTAALGKWHIDFQYCDPETGKTSPHMAKKNLPPVGSTIPDGPVNRGFDHYHGFHHSGHMQAVIEDDRVVEYDEVIHMLPRLQHKAVEYLHSRTDAHEPFFLYFALSSPHSPIVPSPEWQGKSELGTYGDFVMQTDHVVGEVCKAVEELGMSDNTLIIFTSDNGCSKAAGIEKLAEQGHLVSANLRGSKADIWDGGHRIPFVVRWPGVVAPGSHCDQLICLTDLFATVADALGTDTPTGTCEDSVSFLPALSGEPIASTRSGVVHHSISGHFAYRTDKWKLVLARGSGGWTSPRENQVSSDAPEGQLYNMETDVGEQHNLYIQKPEVVQELLKQLESDIRSGRSTDGPPASNDIGKVKIWKSSRQAVPNLRSN</sequence>
<dbReference type="RefSeq" id="WP_252852872.1">
    <property type="nucleotide sequence ID" value="NZ_JAMXLR010000038.1"/>
</dbReference>
<dbReference type="Gene3D" id="3.40.720.10">
    <property type="entry name" value="Alkaline Phosphatase, subunit A"/>
    <property type="match status" value="1"/>
</dbReference>
<dbReference type="Gene3D" id="3.30.1120.10">
    <property type="match status" value="1"/>
</dbReference>